<keyword evidence="2" id="KW-1185">Reference proteome</keyword>
<dbReference type="KEGG" id="ahm:TL08_23300"/>
<protein>
    <submittedName>
        <fullName evidence="1">Uncharacterized protein</fullName>
    </submittedName>
</protein>
<accession>A0AAC9HU44</accession>
<dbReference type="Proteomes" id="UP000095210">
    <property type="component" value="Chromosome"/>
</dbReference>
<evidence type="ECO:0000313" key="2">
    <source>
        <dbReference type="Proteomes" id="UP000095210"/>
    </source>
</evidence>
<evidence type="ECO:0000313" key="1">
    <source>
        <dbReference type="EMBL" id="AOS65440.1"/>
    </source>
</evidence>
<name>A0AAC9HU44_9PSEU</name>
<gene>
    <name evidence="1" type="ORF">TL08_23300</name>
</gene>
<dbReference type="RefSeq" id="WP_069852045.1">
    <property type="nucleotide sequence ID" value="NZ_CP014859.1"/>
</dbReference>
<proteinExistence type="predicted"/>
<reference evidence="2" key="1">
    <citation type="submission" date="2016-03" db="EMBL/GenBank/DDBJ databases">
        <title>Complete genome sequence of the type strain Actinoalloteichus hymeniacidonis DSM 45092.</title>
        <authorList>
            <person name="Schaffert L."/>
            <person name="Albersmeier A."/>
            <person name="Winkler A."/>
            <person name="Kalinowski J."/>
            <person name="Zotchev S."/>
            <person name="Ruckert C."/>
        </authorList>
    </citation>
    <scope>NUCLEOTIDE SEQUENCE [LARGE SCALE GENOMIC DNA]</scope>
    <source>
        <strain evidence="2">HPA177(T) (DSM 45092(T))</strain>
    </source>
</reference>
<organism evidence="1 2">
    <name type="scientific">Actinoalloteichus hymeniacidonis</name>
    <dbReference type="NCBI Taxonomy" id="340345"/>
    <lineage>
        <taxon>Bacteria</taxon>
        <taxon>Bacillati</taxon>
        <taxon>Actinomycetota</taxon>
        <taxon>Actinomycetes</taxon>
        <taxon>Pseudonocardiales</taxon>
        <taxon>Pseudonocardiaceae</taxon>
        <taxon>Actinoalloteichus</taxon>
    </lineage>
</organism>
<sequence length="158" mass="17576">MSYSAEQDPIELVRGLLAEVAEQTGFPLASWAHEEHGVHVMIDVEAPNEEATSLGMWVLGAIVLVFLDIEQPVEFDLRSTEEQARFVGLLTAVVLGTVELEETVERSAVRPNSIRWPGGSAELVGDRPVISRQLLPRFLLRRAEPEQRVRKLAPWSPA</sequence>
<dbReference type="AlphaFoldDB" id="A0AAC9HU44"/>
<dbReference type="EMBL" id="CP014859">
    <property type="protein sequence ID" value="AOS65440.1"/>
    <property type="molecule type" value="Genomic_DNA"/>
</dbReference>